<dbReference type="RefSeq" id="WP_251932908.1">
    <property type="nucleotide sequence ID" value="NZ_CP098747.1"/>
</dbReference>
<keyword evidence="1" id="KW-0472">Membrane</keyword>
<evidence type="ECO:0000313" key="3">
    <source>
        <dbReference type="EMBL" id="USG60101.1"/>
    </source>
</evidence>
<dbReference type="EMBL" id="CP098747">
    <property type="protein sequence ID" value="USG60101.1"/>
    <property type="molecule type" value="Genomic_DNA"/>
</dbReference>
<keyword evidence="4" id="KW-1185">Reference proteome</keyword>
<evidence type="ECO:0000259" key="2">
    <source>
        <dbReference type="Pfam" id="PF12146"/>
    </source>
</evidence>
<keyword evidence="1" id="KW-1133">Transmembrane helix</keyword>
<gene>
    <name evidence="3" type="ORF">NBZ79_13045</name>
</gene>
<name>A0ABY4W626_9PROT</name>
<keyword evidence="1" id="KW-0812">Transmembrane</keyword>
<proteinExistence type="predicted"/>
<dbReference type="Proteomes" id="UP001056291">
    <property type="component" value="Chromosome"/>
</dbReference>
<dbReference type="SUPFAM" id="SSF53474">
    <property type="entry name" value="alpha/beta-Hydrolases"/>
    <property type="match status" value="1"/>
</dbReference>
<protein>
    <submittedName>
        <fullName evidence="3">Lysophospholipase</fullName>
    </submittedName>
</protein>
<organism evidence="3 4">
    <name type="scientific">Sneathiella marina</name>
    <dbReference type="NCBI Taxonomy" id="2950108"/>
    <lineage>
        <taxon>Bacteria</taxon>
        <taxon>Pseudomonadati</taxon>
        <taxon>Pseudomonadota</taxon>
        <taxon>Alphaproteobacteria</taxon>
        <taxon>Sneathiellales</taxon>
        <taxon>Sneathiellaceae</taxon>
        <taxon>Sneathiella</taxon>
    </lineage>
</organism>
<sequence>MIRATKFLAVIVVIFGILPFAAMYFLQAKMIFPAPDLVPPAGPQGDFDAVRITTEDGETLRAYEHRAETGEATILVFHGNADAAFYQISKGEKLAAAGFGVLLVEYRGYGGSTGSPTEAGLIRDGLASYDHVRRQSDQPIGLYAHSLGTGVAVPVAVQRPVFAVALEAPFTSILDVARYRMGWVPLDGLLKHPFHSDQLIGQITAPIQIIHGTADRVIPFKLGKRLAELAPKGTKFLAIDGAGHNNLAAFGSIEIAIAFFKEALAER</sequence>
<dbReference type="Pfam" id="PF12146">
    <property type="entry name" value="Hydrolase_4"/>
    <property type="match status" value="1"/>
</dbReference>
<reference evidence="3" key="1">
    <citation type="submission" date="2022-06" db="EMBL/GenBank/DDBJ databases">
        <title>Sneathiella actinostolidae sp. nov., isolated from a sea anemonein the Western Pacific Ocean.</title>
        <authorList>
            <person name="Wei M.J."/>
        </authorList>
    </citation>
    <scope>NUCLEOTIDE SEQUENCE</scope>
    <source>
        <strain evidence="3">PHK-P5</strain>
    </source>
</reference>
<dbReference type="PANTHER" id="PTHR12277">
    <property type="entry name" value="ALPHA/BETA HYDROLASE DOMAIN-CONTAINING PROTEIN"/>
    <property type="match status" value="1"/>
</dbReference>
<dbReference type="Gene3D" id="3.40.50.1820">
    <property type="entry name" value="alpha/beta hydrolase"/>
    <property type="match status" value="1"/>
</dbReference>
<evidence type="ECO:0000256" key="1">
    <source>
        <dbReference type="SAM" id="Phobius"/>
    </source>
</evidence>
<dbReference type="InterPro" id="IPR022742">
    <property type="entry name" value="Hydrolase_4"/>
</dbReference>
<accession>A0ABY4W626</accession>
<feature type="domain" description="Serine aminopeptidase S33" evidence="2">
    <location>
        <begin position="71"/>
        <end position="173"/>
    </location>
</feature>
<dbReference type="InterPro" id="IPR029058">
    <property type="entry name" value="AB_hydrolase_fold"/>
</dbReference>
<dbReference type="PANTHER" id="PTHR12277:SF81">
    <property type="entry name" value="PROTEIN ABHD13"/>
    <property type="match status" value="1"/>
</dbReference>
<feature type="transmembrane region" description="Helical" evidence="1">
    <location>
        <begin position="7"/>
        <end position="26"/>
    </location>
</feature>
<evidence type="ECO:0000313" key="4">
    <source>
        <dbReference type="Proteomes" id="UP001056291"/>
    </source>
</evidence>